<dbReference type="SMART" id="SM00267">
    <property type="entry name" value="GGDEF"/>
    <property type="match status" value="1"/>
</dbReference>
<keyword evidence="6" id="KW-1185">Reference proteome</keyword>
<dbReference type="Proteomes" id="UP000216442">
    <property type="component" value="Unassembled WGS sequence"/>
</dbReference>
<dbReference type="SUPFAM" id="SSF55073">
    <property type="entry name" value="Nucleotide cyclase"/>
    <property type="match status" value="1"/>
</dbReference>
<dbReference type="InterPro" id="IPR029787">
    <property type="entry name" value="Nucleotide_cyclase"/>
</dbReference>
<dbReference type="OrthoDB" id="9812260at2"/>
<dbReference type="InterPro" id="IPR000160">
    <property type="entry name" value="GGDEF_dom"/>
</dbReference>
<dbReference type="AlphaFoldDB" id="A0A271LVV4"/>
<feature type="domain" description="GGDEF" evidence="4">
    <location>
        <begin position="165"/>
        <end position="298"/>
    </location>
</feature>
<dbReference type="InterPro" id="IPR050469">
    <property type="entry name" value="Diguanylate_Cyclase"/>
</dbReference>
<dbReference type="Gene3D" id="3.30.70.270">
    <property type="match status" value="1"/>
</dbReference>
<dbReference type="NCBIfam" id="TIGR00254">
    <property type="entry name" value="GGDEF"/>
    <property type="match status" value="1"/>
</dbReference>
<evidence type="ECO:0000256" key="2">
    <source>
        <dbReference type="ARBA" id="ARBA00034247"/>
    </source>
</evidence>
<comment type="caution">
    <text evidence="5">The sequence shown here is derived from an EMBL/GenBank/DDBJ whole genome shotgun (WGS) entry which is preliminary data.</text>
</comment>
<reference evidence="5 6" key="1">
    <citation type="submission" date="2017-08" db="EMBL/GenBank/DDBJ databases">
        <title>Mesorhizobium wenxinae sp. nov., a novel rhizobial species isolated from root nodules of chickpea (Cicer arietinum L.).</title>
        <authorList>
            <person name="Zhang J."/>
        </authorList>
    </citation>
    <scope>NUCLEOTIDE SEQUENCE [LARGE SCALE GENOMIC DNA]</scope>
    <source>
        <strain evidence="5 6">SDW018</strain>
    </source>
</reference>
<comment type="catalytic activity">
    <reaction evidence="2">
        <text>2 GTP = 3',3'-c-di-GMP + 2 diphosphate</text>
        <dbReference type="Rhea" id="RHEA:24898"/>
        <dbReference type="ChEBI" id="CHEBI:33019"/>
        <dbReference type="ChEBI" id="CHEBI:37565"/>
        <dbReference type="ChEBI" id="CHEBI:58805"/>
        <dbReference type="EC" id="2.7.7.65"/>
    </reaction>
</comment>
<dbReference type="CDD" id="cd01949">
    <property type="entry name" value="GGDEF"/>
    <property type="match status" value="1"/>
</dbReference>
<evidence type="ECO:0000256" key="3">
    <source>
        <dbReference type="SAM" id="Phobius"/>
    </source>
</evidence>
<dbReference type="PROSITE" id="PS50887">
    <property type="entry name" value="GGDEF"/>
    <property type="match status" value="1"/>
</dbReference>
<dbReference type="PANTHER" id="PTHR45138:SF9">
    <property type="entry name" value="DIGUANYLATE CYCLASE DGCM-RELATED"/>
    <property type="match status" value="1"/>
</dbReference>
<dbReference type="Pfam" id="PF00990">
    <property type="entry name" value="GGDEF"/>
    <property type="match status" value="1"/>
</dbReference>
<sequence length="307" mass="34043">MYQFVPICQQLGADIETVAQGYRLQARIILLELVTACSAPTAKQSNMTPRSKRILSKSIVVTIIAIVATFGLSFTARLALQMPIDWLSWVECTFIPILIGMPVSAYIFAQSETIQDTCDKLEKSHAALKEAHDRLTFVNSHDQMTGLLSRGEFIARMDRRRDEGECDTLLLIDPDHFSSINDKYGHSKGDEALVRIAKALVYATRPGDSIGRLGGEEFGVLLRDVRKEQAITIAENIRRHVEGGPWVKGQQDGVKVTVSIGGAEIPRDADPQDVLRAAGRCVFEAKQRGRNRVSFDHQTAKLRVVTP</sequence>
<accession>A0A271LVV4</accession>
<keyword evidence="3" id="KW-0472">Membrane</keyword>
<dbReference type="GO" id="GO:0052621">
    <property type="term" value="F:diguanylate cyclase activity"/>
    <property type="evidence" value="ECO:0007669"/>
    <property type="project" value="UniProtKB-EC"/>
</dbReference>
<proteinExistence type="predicted"/>
<keyword evidence="3" id="KW-0812">Transmembrane</keyword>
<gene>
    <name evidence="5" type="ORF">CIT26_01495</name>
</gene>
<dbReference type="PANTHER" id="PTHR45138">
    <property type="entry name" value="REGULATORY COMPONENTS OF SENSORY TRANSDUCTION SYSTEM"/>
    <property type="match status" value="1"/>
</dbReference>
<organism evidence="5 6">
    <name type="scientific">Mesorhizobium temperatum</name>
    <dbReference type="NCBI Taxonomy" id="241416"/>
    <lineage>
        <taxon>Bacteria</taxon>
        <taxon>Pseudomonadati</taxon>
        <taxon>Pseudomonadota</taxon>
        <taxon>Alphaproteobacteria</taxon>
        <taxon>Hyphomicrobiales</taxon>
        <taxon>Phyllobacteriaceae</taxon>
        <taxon>Mesorhizobium</taxon>
    </lineage>
</organism>
<feature type="transmembrane region" description="Helical" evidence="3">
    <location>
        <begin position="86"/>
        <end position="109"/>
    </location>
</feature>
<dbReference type="EMBL" id="NPKJ01000006">
    <property type="protein sequence ID" value="PAQ12283.1"/>
    <property type="molecule type" value="Genomic_DNA"/>
</dbReference>
<evidence type="ECO:0000313" key="5">
    <source>
        <dbReference type="EMBL" id="PAQ12283.1"/>
    </source>
</evidence>
<name>A0A271LVV4_9HYPH</name>
<evidence type="ECO:0000313" key="6">
    <source>
        <dbReference type="Proteomes" id="UP000216442"/>
    </source>
</evidence>
<dbReference type="RefSeq" id="WP_095490918.1">
    <property type="nucleotide sequence ID" value="NZ_NPKJ01000006.1"/>
</dbReference>
<dbReference type="InterPro" id="IPR043128">
    <property type="entry name" value="Rev_trsase/Diguanyl_cyclase"/>
</dbReference>
<protein>
    <recommendedName>
        <fullName evidence="1">diguanylate cyclase</fullName>
        <ecNumber evidence="1">2.7.7.65</ecNumber>
    </recommendedName>
</protein>
<evidence type="ECO:0000259" key="4">
    <source>
        <dbReference type="PROSITE" id="PS50887"/>
    </source>
</evidence>
<feature type="transmembrane region" description="Helical" evidence="3">
    <location>
        <begin position="59"/>
        <end position="80"/>
    </location>
</feature>
<dbReference type="EC" id="2.7.7.65" evidence="1"/>
<evidence type="ECO:0000256" key="1">
    <source>
        <dbReference type="ARBA" id="ARBA00012528"/>
    </source>
</evidence>
<keyword evidence="3" id="KW-1133">Transmembrane helix</keyword>